<name>A0A5N5W4W5_STRMB</name>
<keyword evidence="6" id="KW-1185">Reference proteome</keyword>
<keyword evidence="3" id="KW-0804">Transcription</keyword>
<dbReference type="RefSeq" id="WP_004944113.1">
    <property type="nucleotide sequence ID" value="NZ_JBFADJ010000010.1"/>
</dbReference>
<dbReference type="Proteomes" id="UP000327000">
    <property type="component" value="Unassembled WGS sequence"/>
</dbReference>
<dbReference type="PANTHER" id="PTHR39515:SF2">
    <property type="entry name" value="HTH-TYPE TRANSCRIPTIONAL REGULATOR RV0880"/>
    <property type="match status" value="1"/>
</dbReference>
<dbReference type="InterPro" id="IPR036390">
    <property type="entry name" value="WH_DNA-bd_sf"/>
</dbReference>
<protein>
    <submittedName>
        <fullName evidence="5">MarR family transcriptional regulator</fullName>
    </submittedName>
</protein>
<dbReference type="InterPro" id="IPR052526">
    <property type="entry name" value="HTH-type_Bedaq_tolerance"/>
</dbReference>
<evidence type="ECO:0000313" key="5">
    <source>
        <dbReference type="EMBL" id="KAB7840018.1"/>
    </source>
</evidence>
<dbReference type="OrthoDB" id="3215377at2"/>
<dbReference type="GO" id="GO:0003700">
    <property type="term" value="F:DNA-binding transcription factor activity"/>
    <property type="evidence" value="ECO:0007669"/>
    <property type="project" value="InterPro"/>
</dbReference>
<gene>
    <name evidence="5" type="ORF">FRZ00_20635</name>
</gene>
<accession>A0A5N5W4W5</accession>
<organism evidence="5 6">
    <name type="scientific">Streptomyces mobaraensis</name>
    <name type="common">Streptoverticillium mobaraense</name>
    <dbReference type="NCBI Taxonomy" id="35621"/>
    <lineage>
        <taxon>Bacteria</taxon>
        <taxon>Bacillati</taxon>
        <taxon>Actinomycetota</taxon>
        <taxon>Actinomycetes</taxon>
        <taxon>Kitasatosporales</taxon>
        <taxon>Streptomycetaceae</taxon>
        <taxon>Streptomyces</taxon>
    </lineage>
</organism>
<dbReference type="Gene3D" id="1.10.10.10">
    <property type="entry name" value="Winged helix-like DNA-binding domain superfamily/Winged helix DNA-binding domain"/>
    <property type="match status" value="1"/>
</dbReference>
<dbReference type="InterPro" id="IPR000835">
    <property type="entry name" value="HTH_MarR-typ"/>
</dbReference>
<evidence type="ECO:0000313" key="6">
    <source>
        <dbReference type="Proteomes" id="UP000327000"/>
    </source>
</evidence>
<reference evidence="5 6" key="1">
    <citation type="journal article" date="2019" name="Microb. Cell Fact.">
        <title>Exploring novel herbicidin analogues by transcriptional regulator overexpression and MS/MS molecular networking.</title>
        <authorList>
            <person name="Shi Y."/>
            <person name="Gu R."/>
            <person name="Li Y."/>
            <person name="Wang X."/>
            <person name="Ren W."/>
            <person name="Li X."/>
            <person name="Wang L."/>
            <person name="Xie Y."/>
            <person name="Hong B."/>
        </authorList>
    </citation>
    <scope>NUCLEOTIDE SEQUENCE [LARGE SCALE GENOMIC DNA]</scope>
    <source>
        <strain evidence="5 6">US-43</strain>
    </source>
</reference>
<dbReference type="InterPro" id="IPR023187">
    <property type="entry name" value="Tscrpt_reg_MarR-type_CS"/>
</dbReference>
<evidence type="ECO:0000256" key="3">
    <source>
        <dbReference type="ARBA" id="ARBA00023163"/>
    </source>
</evidence>
<dbReference type="SMART" id="SM00347">
    <property type="entry name" value="HTH_MARR"/>
    <property type="match status" value="1"/>
</dbReference>
<sequence length="157" mass="17433">MAHDQQSPAPAGAPELAELRETASRIRVLTGQLARRLRAAGERTDLTLSQSAVLSRLDRRGPATTVELARAERVRPQSMGTTLAGLEEAGLIERSPHPSDRRRIVISLSPEGLRRLGEAREVREGWIARALEERFDERERAVVVEAIGLLERLTEDE</sequence>
<dbReference type="Gene3D" id="1.10.287.100">
    <property type="match status" value="1"/>
</dbReference>
<comment type="caution">
    <text evidence="5">The sequence shown here is derived from an EMBL/GenBank/DDBJ whole genome shotgun (WGS) entry which is preliminary data.</text>
</comment>
<keyword evidence="2" id="KW-0238">DNA-binding</keyword>
<proteinExistence type="predicted"/>
<keyword evidence="1" id="KW-0805">Transcription regulation</keyword>
<dbReference type="AlphaFoldDB" id="A0A5N5W4W5"/>
<feature type="domain" description="HTH marR-type" evidence="4">
    <location>
        <begin position="13"/>
        <end position="155"/>
    </location>
</feature>
<dbReference type="PROSITE" id="PS50995">
    <property type="entry name" value="HTH_MARR_2"/>
    <property type="match status" value="1"/>
</dbReference>
<dbReference type="GO" id="GO:0003677">
    <property type="term" value="F:DNA binding"/>
    <property type="evidence" value="ECO:0007669"/>
    <property type="project" value="UniProtKB-KW"/>
</dbReference>
<dbReference type="PANTHER" id="PTHR39515">
    <property type="entry name" value="CONSERVED PROTEIN"/>
    <property type="match status" value="1"/>
</dbReference>
<evidence type="ECO:0000256" key="1">
    <source>
        <dbReference type="ARBA" id="ARBA00023015"/>
    </source>
</evidence>
<evidence type="ECO:0000259" key="4">
    <source>
        <dbReference type="PROSITE" id="PS50995"/>
    </source>
</evidence>
<dbReference type="EMBL" id="VOKX01000069">
    <property type="protein sequence ID" value="KAB7840018.1"/>
    <property type="molecule type" value="Genomic_DNA"/>
</dbReference>
<dbReference type="SUPFAM" id="SSF46785">
    <property type="entry name" value="Winged helix' DNA-binding domain"/>
    <property type="match status" value="1"/>
</dbReference>
<dbReference type="PROSITE" id="PS01117">
    <property type="entry name" value="HTH_MARR_1"/>
    <property type="match status" value="1"/>
</dbReference>
<dbReference type="InterPro" id="IPR036388">
    <property type="entry name" value="WH-like_DNA-bd_sf"/>
</dbReference>
<evidence type="ECO:0000256" key="2">
    <source>
        <dbReference type="ARBA" id="ARBA00023125"/>
    </source>
</evidence>
<dbReference type="Pfam" id="PF01047">
    <property type="entry name" value="MarR"/>
    <property type="match status" value="1"/>
</dbReference>